<keyword evidence="11" id="KW-1185">Reference proteome</keyword>
<evidence type="ECO:0000256" key="2">
    <source>
        <dbReference type="ARBA" id="ARBA00022448"/>
    </source>
</evidence>
<dbReference type="EMBL" id="JBAKBE010000002">
    <property type="protein sequence ID" value="MEH0095244.1"/>
    <property type="molecule type" value="Genomic_DNA"/>
</dbReference>
<feature type="transmembrane region" description="Helical" evidence="9">
    <location>
        <begin position="234"/>
        <end position="257"/>
    </location>
</feature>
<dbReference type="RefSeq" id="WP_334250088.1">
    <property type="nucleotide sequence ID" value="NZ_JBAKBE010000002.1"/>
</dbReference>
<proteinExistence type="predicted"/>
<keyword evidence="7" id="KW-0868">Chloride</keyword>
<gene>
    <name evidence="10" type="primary">clcA</name>
    <name evidence="10" type="ORF">V6L76_03215</name>
</gene>
<dbReference type="NCBIfam" id="NF003640">
    <property type="entry name" value="PRK05277.1"/>
    <property type="match status" value="1"/>
</dbReference>
<dbReference type="SUPFAM" id="SSF81340">
    <property type="entry name" value="Clc chloride channel"/>
    <property type="match status" value="1"/>
</dbReference>
<evidence type="ECO:0000256" key="9">
    <source>
        <dbReference type="SAM" id="Phobius"/>
    </source>
</evidence>
<dbReference type="PANTHER" id="PTHR45711:SF6">
    <property type="entry name" value="CHLORIDE CHANNEL PROTEIN"/>
    <property type="match status" value="1"/>
</dbReference>
<feature type="region of interest" description="Disordered" evidence="8">
    <location>
        <begin position="441"/>
        <end position="462"/>
    </location>
</feature>
<dbReference type="PRINTS" id="PR00762">
    <property type="entry name" value="CLCHANNEL"/>
</dbReference>
<evidence type="ECO:0000313" key="11">
    <source>
        <dbReference type="Proteomes" id="UP001380822"/>
    </source>
</evidence>
<evidence type="ECO:0000256" key="6">
    <source>
        <dbReference type="ARBA" id="ARBA00023136"/>
    </source>
</evidence>
<dbReference type="Pfam" id="PF00654">
    <property type="entry name" value="Voltage_CLC"/>
    <property type="match status" value="1"/>
</dbReference>
<feature type="transmembrane region" description="Helical" evidence="9">
    <location>
        <begin position="21"/>
        <end position="46"/>
    </location>
</feature>
<keyword evidence="3 9" id="KW-0812">Transmembrane</keyword>
<comment type="subcellular location">
    <subcellularLocation>
        <location evidence="1">Membrane</location>
        <topology evidence="1">Multi-pass membrane protein</topology>
    </subcellularLocation>
</comment>
<dbReference type="InterPro" id="IPR014743">
    <property type="entry name" value="Cl-channel_core"/>
</dbReference>
<feature type="transmembrane region" description="Helical" evidence="9">
    <location>
        <begin position="376"/>
        <end position="398"/>
    </location>
</feature>
<dbReference type="PANTHER" id="PTHR45711">
    <property type="entry name" value="CHLORIDE CHANNEL PROTEIN"/>
    <property type="match status" value="1"/>
</dbReference>
<feature type="transmembrane region" description="Helical" evidence="9">
    <location>
        <begin position="114"/>
        <end position="135"/>
    </location>
</feature>
<keyword evidence="5" id="KW-0406">Ion transport</keyword>
<keyword evidence="6 9" id="KW-0472">Membrane</keyword>
<keyword evidence="4 9" id="KW-1133">Transmembrane helix</keyword>
<keyword evidence="2" id="KW-0813">Transport</keyword>
<dbReference type="Gene3D" id="1.10.3080.10">
    <property type="entry name" value="Clc chloride channel"/>
    <property type="match status" value="1"/>
</dbReference>
<dbReference type="InterPro" id="IPR001807">
    <property type="entry name" value="ClC"/>
</dbReference>
<evidence type="ECO:0000256" key="5">
    <source>
        <dbReference type="ARBA" id="ARBA00023065"/>
    </source>
</evidence>
<feature type="transmembrane region" description="Helical" evidence="9">
    <location>
        <begin position="341"/>
        <end position="364"/>
    </location>
</feature>
<reference evidence="10 11" key="1">
    <citation type="submission" date="2024-02" db="EMBL/GenBank/DDBJ databases">
        <title>A new putative Pannonibacter species isolated from two cases of bloodstream infections in paediatric patients.</title>
        <authorList>
            <person name="Castellana S."/>
            <person name="De Laurentiis V."/>
            <person name="Grassi M."/>
            <person name="De Leonardis F."/>
            <person name="Mosca A."/>
            <person name="De Carlo C."/>
            <person name="Sparapano E."/>
            <person name="Ronga L."/>
            <person name="Santacroce L."/>
            <person name="Chironna M."/>
            <person name="De Robertis A."/>
            <person name="Bianco A."/>
            <person name="Del Sambro L."/>
            <person name="Capozzi L."/>
            <person name="Parisi A."/>
        </authorList>
    </citation>
    <scope>NUCLEOTIDE SEQUENCE [LARGE SCALE GENOMIC DNA]</scope>
    <source>
        <strain evidence="10 11">Pt2</strain>
    </source>
</reference>
<evidence type="ECO:0000256" key="7">
    <source>
        <dbReference type="ARBA" id="ARBA00023214"/>
    </source>
</evidence>
<dbReference type="Proteomes" id="UP001380822">
    <property type="component" value="Unassembled WGS sequence"/>
</dbReference>
<feature type="transmembrane region" description="Helical" evidence="9">
    <location>
        <begin position="201"/>
        <end position="222"/>
    </location>
</feature>
<feature type="transmembrane region" description="Helical" evidence="9">
    <location>
        <begin position="404"/>
        <end position="424"/>
    </location>
</feature>
<feature type="transmembrane region" description="Helical" evidence="9">
    <location>
        <begin position="313"/>
        <end position="335"/>
    </location>
</feature>
<name>A0ABU7ZJ56_9HYPH</name>
<evidence type="ECO:0000313" key="10">
    <source>
        <dbReference type="EMBL" id="MEH0095244.1"/>
    </source>
</evidence>
<feature type="transmembrane region" description="Helical" evidence="9">
    <location>
        <begin position="166"/>
        <end position="189"/>
    </location>
</feature>
<organism evidence="10 11">
    <name type="scientific">Pannonibacter anstelovis</name>
    <dbReference type="NCBI Taxonomy" id="3121537"/>
    <lineage>
        <taxon>Bacteria</taxon>
        <taxon>Pseudomonadati</taxon>
        <taxon>Pseudomonadota</taxon>
        <taxon>Alphaproteobacteria</taxon>
        <taxon>Hyphomicrobiales</taxon>
        <taxon>Stappiaceae</taxon>
        <taxon>Pannonibacter</taxon>
    </lineage>
</organism>
<feature type="transmembrane region" description="Helical" evidence="9">
    <location>
        <begin position="66"/>
        <end position="87"/>
    </location>
</feature>
<accession>A0ABU7ZJ56</accession>
<evidence type="ECO:0000256" key="4">
    <source>
        <dbReference type="ARBA" id="ARBA00022989"/>
    </source>
</evidence>
<comment type="caution">
    <text evidence="10">The sequence shown here is derived from an EMBL/GenBank/DDBJ whole genome shotgun (WGS) entry which is preliminary data.</text>
</comment>
<protein>
    <submittedName>
        <fullName evidence="10">H(+)/Cl(-) exchange transporter ClcA</fullName>
    </submittedName>
</protein>
<evidence type="ECO:0000256" key="3">
    <source>
        <dbReference type="ARBA" id="ARBA00022692"/>
    </source>
</evidence>
<feature type="transmembrane region" description="Helical" evidence="9">
    <location>
        <begin position="277"/>
        <end position="301"/>
    </location>
</feature>
<evidence type="ECO:0000256" key="8">
    <source>
        <dbReference type="SAM" id="MobiDB-lite"/>
    </source>
</evidence>
<sequence>MTRKIPAMFPFSRSRRSAAPYAGAVYLLAAVAAGVSGGLAGTAFHLGVDTLSGQYRELRLTVTDPVLSGVMAAVISALAALLAALIVRRIAPEAAGSGIQEVEGAMEGLRPMRWLRVMVAKFTGGLLALSSGLVLGREGPTIHMSAAAAAGLSQGMGFTADDRRGLLAAGAAAGLAAAFSAPLAAILFIVEETRRQFPYGYRTYMGVILASIASGLTVEGLLGTRPALEIETGALPVLSFPLFILLGALLGALGTGFNSAVLASLDAVQKLPKRLWWLPPVAAGGLAGALLIAFPLATGGGDQLVSFVTADHLGLGLLLLLTALRFAGALVSYSIGVPGGIFAPMLSIATCAGLAFGVVASLLIPGADLPAQAFAIAAMGGFFAASVRAPLVAVVLVLELTGAYPLLLPVLVTCASATLAAHALNGRPIYEMLLERTLRLAGETPPPAEKDRTPIQLGLPGS</sequence>
<evidence type="ECO:0000256" key="1">
    <source>
        <dbReference type="ARBA" id="ARBA00004141"/>
    </source>
</evidence>